<evidence type="ECO:0000313" key="1">
    <source>
        <dbReference type="EMBL" id="MCD7453124.1"/>
    </source>
</evidence>
<dbReference type="Gene3D" id="3.40.50.1820">
    <property type="entry name" value="alpha/beta hydrolase"/>
    <property type="match status" value="1"/>
</dbReference>
<proteinExistence type="predicted"/>
<gene>
    <name evidence="1" type="ORF">HAX54_019867</name>
</gene>
<keyword evidence="2" id="KW-1185">Reference proteome</keyword>
<sequence>FFPIKMMERIIATSYSAGDKFYIDPAKLVPLATSSNGGQDALSDSKDVETLLDYLKFHDVGKLHVQYVKDYAHGYFIIVTTTKDIVFNQIVTFFRVQH</sequence>
<evidence type="ECO:0000313" key="2">
    <source>
        <dbReference type="Proteomes" id="UP000823775"/>
    </source>
</evidence>
<organism evidence="1 2">
    <name type="scientific">Datura stramonium</name>
    <name type="common">Jimsonweed</name>
    <name type="synonym">Common thornapple</name>
    <dbReference type="NCBI Taxonomy" id="4076"/>
    <lineage>
        <taxon>Eukaryota</taxon>
        <taxon>Viridiplantae</taxon>
        <taxon>Streptophyta</taxon>
        <taxon>Embryophyta</taxon>
        <taxon>Tracheophyta</taxon>
        <taxon>Spermatophyta</taxon>
        <taxon>Magnoliopsida</taxon>
        <taxon>eudicotyledons</taxon>
        <taxon>Gunneridae</taxon>
        <taxon>Pentapetalae</taxon>
        <taxon>asterids</taxon>
        <taxon>lamiids</taxon>
        <taxon>Solanales</taxon>
        <taxon>Solanaceae</taxon>
        <taxon>Solanoideae</taxon>
        <taxon>Datureae</taxon>
        <taxon>Datura</taxon>
    </lineage>
</organism>
<reference evidence="1 2" key="1">
    <citation type="journal article" date="2021" name="BMC Genomics">
        <title>Datura genome reveals duplications of psychoactive alkaloid biosynthetic genes and high mutation rate following tissue culture.</title>
        <authorList>
            <person name="Rajewski A."/>
            <person name="Carter-House D."/>
            <person name="Stajich J."/>
            <person name="Litt A."/>
        </authorList>
    </citation>
    <scope>NUCLEOTIDE SEQUENCE [LARGE SCALE GENOMIC DNA]</scope>
    <source>
        <strain evidence="1">AR-01</strain>
    </source>
</reference>
<comment type="caution">
    <text evidence="1">The sequence shown here is derived from an EMBL/GenBank/DDBJ whole genome shotgun (WGS) entry which is preliminary data.</text>
</comment>
<protein>
    <submittedName>
        <fullName evidence="1">Uncharacterized protein</fullName>
    </submittedName>
</protein>
<feature type="non-terminal residue" evidence="1">
    <location>
        <position position="1"/>
    </location>
</feature>
<dbReference type="EMBL" id="JACEIK010000241">
    <property type="protein sequence ID" value="MCD7453124.1"/>
    <property type="molecule type" value="Genomic_DNA"/>
</dbReference>
<accession>A0ABS8S251</accession>
<dbReference type="Proteomes" id="UP000823775">
    <property type="component" value="Unassembled WGS sequence"/>
</dbReference>
<name>A0ABS8S251_DATST</name>
<dbReference type="InterPro" id="IPR029058">
    <property type="entry name" value="AB_hydrolase_fold"/>
</dbReference>